<comment type="similarity">
    <text evidence="8">Belongs to the binding-protein-dependent transport system permease family.</text>
</comment>
<keyword evidence="2 8" id="KW-0813">Transport</keyword>
<keyword evidence="6 8" id="KW-1133">Transmembrane helix</keyword>
<evidence type="ECO:0000313" key="12">
    <source>
        <dbReference type="Proteomes" id="UP000248731"/>
    </source>
</evidence>
<reference evidence="10" key="2">
    <citation type="submission" date="2018-07" db="EMBL/GenBank/DDBJ databases">
        <authorList>
            <consortium name="GenomeTrakr network: Whole genome sequencing for foodborne pathogen traceback"/>
        </authorList>
    </citation>
    <scope>NUCLEOTIDE SEQUENCE</scope>
    <source>
        <strain evidence="10">FDA00001204</strain>
    </source>
</reference>
<feature type="transmembrane region" description="Helical" evidence="8">
    <location>
        <begin position="362"/>
        <end position="384"/>
    </location>
</feature>
<proteinExistence type="inferred from homology"/>
<keyword evidence="3" id="KW-1003">Cell membrane</keyword>
<dbReference type="Proteomes" id="UP000248731">
    <property type="component" value="Chromosome 1"/>
</dbReference>
<dbReference type="GO" id="GO:0055085">
    <property type="term" value="P:transmembrane transport"/>
    <property type="evidence" value="ECO:0007669"/>
    <property type="project" value="InterPro"/>
</dbReference>
<feature type="transmembrane region" description="Helical" evidence="8">
    <location>
        <begin position="531"/>
        <end position="554"/>
    </location>
</feature>
<feature type="domain" description="ABC transmembrane type-1" evidence="9">
    <location>
        <begin position="358"/>
        <end position="552"/>
    </location>
</feature>
<comment type="subcellular location">
    <subcellularLocation>
        <location evidence="1">Cell inner membrane</location>
        <topology evidence="1">Multi-pass membrane protein</topology>
    </subcellularLocation>
    <subcellularLocation>
        <location evidence="8">Cell membrane</location>
        <topology evidence="8">Multi-pass membrane protein</topology>
    </subcellularLocation>
</comment>
<feature type="transmembrane region" description="Helical" evidence="8">
    <location>
        <begin position="98"/>
        <end position="119"/>
    </location>
</feature>
<evidence type="ECO:0000256" key="5">
    <source>
        <dbReference type="ARBA" id="ARBA00022692"/>
    </source>
</evidence>
<dbReference type="EMBL" id="LS483466">
    <property type="protein sequence ID" value="SQI23212.1"/>
    <property type="molecule type" value="Genomic_DNA"/>
</dbReference>
<feature type="transmembrane region" description="Helical" evidence="8">
    <location>
        <begin position="300"/>
        <end position="322"/>
    </location>
</feature>
<feature type="transmembrane region" description="Helical" evidence="8">
    <location>
        <begin position="144"/>
        <end position="166"/>
    </location>
</feature>
<feature type="transmembrane region" description="Helical" evidence="8">
    <location>
        <begin position="67"/>
        <end position="91"/>
    </location>
</feature>
<dbReference type="PROSITE" id="PS50928">
    <property type="entry name" value="ABC_TM1"/>
    <property type="match status" value="2"/>
</dbReference>
<dbReference type="InterPro" id="IPR035906">
    <property type="entry name" value="MetI-like_sf"/>
</dbReference>
<keyword evidence="5 8" id="KW-0812">Transmembrane</keyword>
<dbReference type="GO" id="GO:0005886">
    <property type="term" value="C:plasma membrane"/>
    <property type="evidence" value="ECO:0007669"/>
    <property type="project" value="UniProtKB-SubCell"/>
</dbReference>
<evidence type="ECO:0000256" key="1">
    <source>
        <dbReference type="ARBA" id="ARBA00004429"/>
    </source>
</evidence>
<feature type="transmembrane region" description="Helical" evidence="8">
    <location>
        <begin position="248"/>
        <end position="270"/>
    </location>
</feature>
<accession>A0A2X4TNB0</accession>
<dbReference type="AlphaFoldDB" id="A0A2X4TNB0"/>
<evidence type="ECO:0000256" key="8">
    <source>
        <dbReference type="RuleBase" id="RU363032"/>
    </source>
</evidence>
<evidence type="ECO:0000256" key="2">
    <source>
        <dbReference type="ARBA" id="ARBA00022448"/>
    </source>
</evidence>
<keyword evidence="7 8" id="KW-0472">Membrane</keyword>
<dbReference type="EMBL" id="AAMGFJ010000051">
    <property type="protein sequence ID" value="EDH0572713.1"/>
    <property type="molecule type" value="Genomic_DNA"/>
</dbReference>
<evidence type="ECO:0000256" key="6">
    <source>
        <dbReference type="ARBA" id="ARBA00022989"/>
    </source>
</evidence>
<evidence type="ECO:0000313" key="11">
    <source>
        <dbReference type="EMBL" id="SQI23212.1"/>
    </source>
</evidence>
<reference evidence="11 12" key="1">
    <citation type="submission" date="2018-06" db="EMBL/GenBank/DDBJ databases">
        <authorList>
            <consortium name="Pathogen Informatics"/>
            <person name="Doyle S."/>
        </authorList>
    </citation>
    <scope>NUCLEOTIDE SEQUENCE [LARGE SCALE GENOMIC DNA]</scope>
    <source>
        <strain evidence="11 12">NCTC7307</strain>
    </source>
</reference>
<feature type="transmembrane region" description="Helical" evidence="8">
    <location>
        <begin position="484"/>
        <end position="511"/>
    </location>
</feature>
<dbReference type="SUPFAM" id="SSF161098">
    <property type="entry name" value="MetI-like"/>
    <property type="match status" value="2"/>
</dbReference>
<dbReference type="InterPro" id="IPR000515">
    <property type="entry name" value="MetI-like"/>
</dbReference>
<evidence type="ECO:0000256" key="3">
    <source>
        <dbReference type="ARBA" id="ARBA00022475"/>
    </source>
</evidence>
<dbReference type="PANTHER" id="PTHR43357:SF3">
    <property type="entry name" value="FE(3+)-TRANSPORT SYSTEM PERMEASE PROTEIN FBPB 2"/>
    <property type="match status" value="1"/>
</dbReference>
<dbReference type="PANTHER" id="PTHR43357">
    <property type="entry name" value="INNER MEMBRANE ABC TRANSPORTER PERMEASE PROTEIN YDCV"/>
    <property type="match status" value="1"/>
</dbReference>
<evidence type="ECO:0000259" key="9">
    <source>
        <dbReference type="PROSITE" id="PS50928"/>
    </source>
</evidence>
<keyword evidence="4" id="KW-0997">Cell inner membrane</keyword>
<gene>
    <name evidence="11" type="primary">potH_1</name>
    <name evidence="10" type="ORF">AHX45_22115</name>
    <name evidence="11" type="ORF">NCTC7307_02268</name>
</gene>
<feature type="transmembrane region" description="Helical" evidence="8">
    <location>
        <begin position="391"/>
        <end position="418"/>
    </location>
</feature>
<evidence type="ECO:0000313" key="10">
    <source>
        <dbReference type="EMBL" id="EDH0572713.1"/>
    </source>
</evidence>
<dbReference type="Pfam" id="PF00528">
    <property type="entry name" value="BPD_transp_1"/>
    <property type="match status" value="2"/>
</dbReference>
<evidence type="ECO:0000256" key="4">
    <source>
        <dbReference type="ARBA" id="ARBA00022519"/>
    </source>
</evidence>
<dbReference type="CDD" id="cd06261">
    <property type="entry name" value="TM_PBP2"/>
    <property type="match status" value="2"/>
</dbReference>
<evidence type="ECO:0000256" key="7">
    <source>
        <dbReference type="ARBA" id="ARBA00023136"/>
    </source>
</evidence>
<keyword evidence="12" id="KW-1185">Reference proteome</keyword>
<organism evidence="11 12">
    <name type="scientific">Salmonella enterica subsp. arizonae</name>
    <dbReference type="NCBI Taxonomy" id="59203"/>
    <lineage>
        <taxon>Bacteria</taxon>
        <taxon>Pseudomonadati</taxon>
        <taxon>Pseudomonadota</taxon>
        <taxon>Gammaproteobacteria</taxon>
        <taxon>Enterobacterales</taxon>
        <taxon>Enterobacteriaceae</taxon>
        <taxon>Salmonella</taxon>
    </lineage>
</organism>
<sequence>MLQYQSINHNRYKWWSWLLFCFITLLILLPILQLFIFAITDWQHGRNSNLWHVLSNPLTWTALYNSLYTSGLGTLFSLLLGNLFAFCLVLTNIRIKQITFFLVMLPMMIPPQITAMSWLQLFRQVGIFFNRIGLSQGFGWPNPLYSAEGIALLLGIQNTPLVFLLIQTQLKYLPQEYIEAARLSGASFWKTFHDISLPLCRSTIWAGAAIAFVSSLGNFGIPAMLGIPISLLVLPVYIYQILSSFGPAVLNEVAALSVLTGVLTIGIMILQKHMQRHYAFPLIGTTDNTLIFLLSNKWRIVIEILLSILIFSIVIAPLLALITTSLVPTTGVILNSDTFTLSAWKIIFDTQSATWRAILNSLLLSVSASLILMLLSLPLAWLLVRHPTRSLLWLYNILDIPYALPGVVLAISFILLFAHPLPLLDISLNGTLTIIFFAYMARFFTVCIKPVYSCMLQLDAAMEEAASLAGANVFQQFSHIVVPLLGPTAFSGAFLVFLSTIHELTVSALLWGPGKETLGVVIFNLYESGDIVQASAISVVVVIIVVLAMLLLNICSKFLPKGVMPWQN</sequence>
<protein>
    <submittedName>
        <fullName evidence="10">ABC transporter permease subunit</fullName>
    </submittedName>
    <submittedName>
        <fullName evidence="11">Phosphonate ABC transporter permease</fullName>
    </submittedName>
</protein>
<feature type="transmembrane region" description="Helical" evidence="8">
    <location>
        <begin position="430"/>
        <end position="452"/>
    </location>
</feature>
<feature type="domain" description="ABC transmembrane type-1" evidence="9">
    <location>
        <begin position="63"/>
        <end position="271"/>
    </location>
</feature>
<dbReference type="Gene3D" id="1.10.3720.10">
    <property type="entry name" value="MetI-like"/>
    <property type="match status" value="2"/>
</dbReference>
<feature type="transmembrane region" description="Helical" evidence="8">
    <location>
        <begin position="219"/>
        <end position="242"/>
    </location>
</feature>
<name>A0A2X4TNB0_SALER</name>
<feature type="transmembrane region" description="Helical" evidence="8">
    <location>
        <begin position="12"/>
        <end position="39"/>
    </location>
</feature>